<dbReference type="EMBL" id="LCLM01000024">
    <property type="protein sequence ID" value="KKU16801.1"/>
    <property type="molecule type" value="Genomic_DNA"/>
</dbReference>
<evidence type="ECO:0000313" key="2">
    <source>
        <dbReference type="Proteomes" id="UP000034922"/>
    </source>
</evidence>
<gene>
    <name evidence="1" type="ORF">UX25_C0024G0008</name>
</gene>
<sequence>MYTLLKPITIREKLLEVNMRIFTLRDFELFSQLPSQKAKYFLEKESGEGGLFLRLKKGLYGLRTDLPSEEEIANRLYRPSYISFEYALAYYNILPEMVYSVTSATTKPTRMFELTGKTFSFLKIKKEAYRGYLLKKEEGKIYLIAEPEKAVVDYLYFIVLGKKHPNERLYTHSLRKKKLLEYARLYKRDKLITLVKKL</sequence>
<dbReference type="AlphaFoldDB" id="A0A0G1N8G3"/>
<dbReference type="Proteomes" id="UP000034922">
    <property type="component" value="Unassembled WGS sequence"/>
</dbReference>
<evidence type="ECO:0000313" key="1">
    <source>
        <dbReference type="EMBL" id="KKU16801.1"/>
    </source>
</evidence>
<name>A0A0G1N8G3_9BACT</name>
<reference evidence="1 2" key="1">
    <citation type="journal article" date="2015" name="Nature">
        <title>rRNA introns, odd ribosomes, and small enigmatic genomes across a large radiation of phyla.</title>
        <authorList>
            <person name="Brown C.T."/>
            <person name="Hug L.A."/>
            <person name="Thomas B.C."/>
            <person name="Sharon I."/>
            <person name="Castelle C.J."/>
            <person name="Singh A."/>
            <person name="Wilkins M.J."/>
            <person name="Williams K.H."/>
            <person name="Banfield J.F."/>
        </authorList>
    </citation>
    <scope>NUCLEOTIDE SEQUENCE [LARGE SCALE GENOMIC DNA]</scope>
</reference>
<accession>A0A0G1N8G3</accession>
<proteinExistence type="predicted"/>
<evidence type="ECO:0008006" key="3">
    <source>
        <dbReference type="Google" id="ProtNLM"/>
    </source>
</evidence>
<organism evidence="1 2">
    <name type="scientific">Candidatus Woesebacteria bacterium GW2011_GWC2_45_9</name>
    <dbReference type="NCBI Taxonomy" id="1618589"/>
    <lineage>
        <taxon>Bacteria</taxon>
        <taxon>Candidatus Woeseibacteriota</taxon>
    </lineage>
</organism>
<dbReference type="STRING" id="1618589.UX25_C0024G0008"/>
<protein>
    <recommendedName>
        <fullName evidence="3">Transcriptional regulator, AbiEi antitoxin, Type IV TA system</fullName>
    </recommendedName>
</protein>
<comment type="caution">
    <text evidence="1">The sequence shown here is derived from an EMBL/GenBank/DDBJ whole genome shotgun (WGS) entry which is preliminary data.</text>
</comment>